<dbReference type="GO" id="GO:0005524">
    <property type="term" value="F:ATP binding"/>
    <property type="evidence" value="ECO:0007669"/>
    <property type="project" value="UniProtKB-KW"/>
</dbReference>
<dbReference type="Gene3D" id="3.30.1490.20">
    <property type="entry name" value="ATP-grasp fold, A domain"/>
    <property type="match status" value="1"/>
</dbReference>
<evidence type="ECO:0000256" key="7">
    <source>
        <dbReference type="ARBA" id="ARBA00022679"/>
    </source>
</evidence>
<evidence type="ECO:0000259" key="15">
    <source>
        <dbReference type="Pfam" id="PF01326"/>
    </source>
</evidence>
<dbReference type="GO" id="GO:0008986">
    <property type="term" value="F:pyruvate, water dikinase activity"/>
    <property type="evidence" value="ECO:0007669"/>
    <property type="project" value="UniProtKB-EC"/>
</dbReference>
<keyword evidence="10" id="KW-0418">Kinase</keyword>
<dbReference type="SUPFAM" id="SSF56059">
    <property type="entry name" value="Glutathione synthetase ATP-binding domain-like"/>
    <property type="match status" value="1"/>
</dbReference>
<dbReference type="GO" id="GO:0046872">
    <property type="term" value="F:metal ion binding"/>
    <property type="evidence" value="ECO:0007669"/>
    <property type="project" value="UniProtKB-KW"/>
</dbReference>
<dbReference type="PANTHER" id="PTHR43030:SF1">
    <property type="entry name" value="PHOSPHOENOLPYRUVATE SYNTHASE"/>
    <property type="match status" value="1"/>
</dbReference>
<evidence type="ECO:0000313" key="17">
    <source>
        <dbReference type="Proteomes" id="UP000035268"/>
    </source>
</evidence>
<gene>
    <name evidence="16" type="ORF">L21SP4_01148</name>
</gene>
<keyword evidence="9" id="KW-0547">Nucleotide-binding</keyword>
<evidence type="ECO:0000256" key="10">
    <source>
        <dbReference type="ARBA" id="ARBA00022777"/>
    </source>
</evidence>
<dbReference type="PATRIC" id="fig|1609981.3.peg.1197"/>
<evidence type="ECO:0000256" key="13">
    <source>
        <dbReference type="ARBA" id="ARBA00033470"/>
    </source>
</evidence>
<evidence type="ECO:0000256" key="5">
    <source>
        <dbReference type="ARBA" id="ARBA00011996"/>
    </source>
</evidence>
<reference evidence="16 17" key="2">
    <citation type="journal article" date="2016" name="ISME J.">
        <title>Characterization of the first cultured representative of Verrucomicrobia subdivision 5 indicates the proposal of a novel phylum.</title>
        <authorList>
            <person name="Spring S."/>
            <person name="Bunk B."/>
            <person name="Sproer C."/>
            <person name="Schumann P."/>
            <person name="Rohde M."/>
            <person name="Tindall B.J."/>
            <person name="Klenk H.P."/>
        </authorList>
    </citation>
    <scope>NUCLEOTIDE SEQUENCE [LARGE SCALE GENOMIC DNA]</scope>
    <source>
        <strain evidence="16 17">L21-Fru-AB</strain>
    </source>
</reference>
<dbReference type="InterPro" id="IPR002192">
    <property type="entry name" value="PPDK_AMP/ATP-bd"/>
</dbReference>
<evidence type="ECO:0000256" key="12">
    <source>
        <dbReference type="ARBA" id="ARBA00022842"/>
    </source>
</evidence>
<evidence type="ECO:0000313" key="16">
    <source>
        <dbReference type="EMBL" id="AKJ64398.1"/>
    </source>
</evidence>
<evidence type="ECO:0000256" key="8">
    <source>
        <dbReference type="ARBA" id="ARBA00022723"/>
    </source>
</evidence>
<keyword evidence="11" id="KW-0067">ATP-binding</keyword>
<protein>
    <recommendedName>
        <fullName evidence="6">Phosphoenolpyruvate synthase</fullName>
        <ecNumber evidence="5">2.7.9.2</ecNumber>
    </recommendedName>
    <alternativeName>
        <fullName evidence="13">Pyruvate, water dikinase</fullName>
    </alternativeName>
</protein>
<dbReference type="Proteomes" id="UP000035268">
    <property type="component" value="Chromosome"/>
</dbReference>
<dbReference type="InterPro" id="IPR006319">
    <property type="entry name" value="PEP_synth"/>
</dbReference>
<dbReference type="Pfam" id="PF01326">
    <property type="entry name" value="PPDK_N"/>
    <property type="match status" value="1"/>
</dbReference>
<evidence type="ECO:0000256" key="11">
    <source>
        <dbReference type="ARBA" id="ARBA00022840"/>
    </source>
</evidence>
<dbReference type="InterPro" id="IPR013815">
    <property type="entry name" value="ATP_grasp_subdomain_1"/>
</dbReference>
<evidence type="ECO:0000256" key="6">
    <source>
        <dbReference type="ARBA" id="ARBA00021623"/>
    </source>
</evidence>
<comment type="catalytic activity">
    <reaction evidence="14">
        <text>pyruvate + ATP + H2O = phosphoenolpyruvate + AMP + phosphate + 2 H(+)</text>
        <dbReference type="Rhea" id="RHEA:11364"/>
        <dbReference type="ChEBI" id="CHEBI:15361"/>
        <dbReference type="ChEBI" id="CHEBI:15377"/>
        <dbReference type="ChEBI" id="CHEBI:15378"/>
        <dbReference type="ChEBI" id="CHEBI:30616"/>
        <dbReference type="ChEBI" id="CHEBI:43474"/>
        <dbReference type="ChEBI" id="CHEBI:58702"/>
        <dbReference type="ChEBI" id="CHEBI:456215"/>
        <dbReference type="EC" id="2.7.9.2"/>
    </reaction>
</comment>
<dbReference type="AlphaFoldDB" id="A0A0G3EDK3"/>
<accession>A0A0G3EDK3</accession>
<comment type="pathway">
    <text evidence="3">Carbohydrate biosynthesis; gluconeogenesis.</text>
</comment>
<reference evidence="17" key="1">
    <citation type="submission" date="2015-02" db="EMBL/GenBank/DDBJ databases">
        <title>Description and complete genome sequence of the first cultured representative of the subdivision 5 of the Verrucomicrobia phylum.</title>
        <authorList>
            <person name="Spring S."/>
            <person name="Bunk B."/>
            <person name="Sproer C."/>
            <person name="Klenk H.-P."/>
        </authorList>
    </citation>
    <scope>NUCLEOTIDE SEQUENCE [LARGE SCALE GENOMIC DNA]</scope>
    <source>
        <strain evidence="17">L21-Fru-AB</strain>
    </source>
</reference>
<organism evidence="16 17">
    <name type="scientific">Kiritimatiella glycovorans</name>
    <dbReference type="NCBI Taxonomy" id="1307763"/>
    <lineage>
        <taxon>Bacteria</taxon>
        <taxon>Pseudomonadati</taxon>
        <taxon>Kiritimatiellota</taxon>
        <taxon>Kiritimatiellia</taxon>
        <taxon>Kiritimatiellales</taxon>
        <taxon>Kiritimatiellaceae</taxon>
        <taxon>Kiritimatiella</taxon>
    </lineage>
</organism>
<comment type="function">
    <text evidence="2">Catalyzes the phosphorylation of pyruvate to phosphoenolpyruvate.</text>
</comment>
<evidence type="ECO:0000256" key="4">
    <source>
        <dbReference type="ARBA" id="ARBA00007837"/>
    </source>
</evidence>
<evidence type="ECO:0000256" key="2">
    <source>
        <dbReference type="ARBA" id="ARBA00002988"/>
    </source>
</evidence>
<evidence type="ECO:0000256" key="3">
    <source>
        <dbReference type="ARBA" id="ARBA00004742"/>
    </source>
</evidence>
<feature type="domain" description="Pyruvate phosphate dikinase AMP/ATP-binding" evidence="15">
    <location>
        <begin position="282"/>
        <end position="653"/>
    </location>
</feature>
<comment type="similarity">
    <text evidence="4">Belongs to the PEP-utilizing enzyme family.</text>
</comment>
<keyword evidence="17" id="KW-1185">Reference proteome</keyword>
<sequence>MLHGLRPGDNVVLQVGRMDEYSPLVEPFYRANLAEGKKLIYFRFARHRPLIPDDAGAEVHHLHPEAGFERFITETLDIIERAGPGACYVFDCLSDLAVDWYSDRMLGNFFMLACPYLYRLDTIAYFALLRNNHSSLAIDAIRRTAQVVMTVYRNHRELYVHPQKVDQRYSPTMYVLNHWKGEAFQPVTDSAVTADILSDTTQPWLEFANRRPEVWTRTVMRAQEVCEQLTSQDAEPGDDEELYLRLLRMAVSRDERFIDLCRRYFSLRDLLAIVQRMIGTGLIGGKSLGMLLARAMLCAKNPAWQAKLEVHDSFFVGSDVFYTYLVQNKCWWLRRRKADSTMEEVLDNAGAAREKILAGAFPEDIRNQFMEMLNYFGQSPIIVRSSSLLEDNYGNSFSGKYDSVFCTNQGTPEERFEELLSAIRTVYASTMNRETLTYRSDRGLLDRDEQMALLIQRVSGNAHEGLFFPHMAGTAFSFNPYVWNRDIDPETGIVRLVAGLGTRAVDRTEDDYTRLVALNAPMKQPFDDEDARRFSQRRMDVLDLENNQLDSFPVEDIMRRLPERLLPHLAVRDSRVEEFARQRGEMRTAWRLSFDRTLSEDTFVKDLRDMLHILHEAYRYPVDVEFTANITGDRKLLYNLVQCRPFQVQVSAQGHLVQWPESLTAEDTLLESSGPVIGPGLAGEIDRILYVVPEAYSKLSTQDRYGVARLIGRITHLETEERRKTLMLIGPGRWGTRSPSLGVPVTFAEINRTSVLCELAMMHEGLVPDVSLGTHFFNDMVEAGLICLAVFPGREGNSFSPEFLKSSPNRLVEVLPDALRWQEVLRVVDGDQFGKHQRLYFRADPMKQRAVCYKA</sequence>
<dbReference type="EMBL" id="CP010904">
    <property type="protein sequence ID" value="AKJ64398.1"/>
    <property type="molecule type" value="Genomic_DNA"/>
</dbReference>
<keyword evidence="7" id="KW-0808">Transferase</keyword>
<proteinExistence type="inferred from homology"/>
<name>A0A0G3EDK3_9BACT</name>
<comment type="cofactor">
    <cofactor evidence="1">
        <name>Mg(2+)</name>
        <dbReference type="ChEBI" id="CHEBI:18420"/>
    </cofactor>
</comment>
<dbReference type="KEGG" id="vbl:L21SP4_01148"/>
<dbReference type="EC" id="2.7.9.2" evidence="5"/>
<dbReference type="PANTHER" id="PTHR43030">
    <property type="entry name" value="PHOSPHOENOLPYRUVATE SYNTHASE"/>
    <property type="match status" value="1"/>
</dbReference>
<evidence type="ECO:0000256" key="14">
    <source>
        <dbReference type="ARBA" id="ARBA00047700"/>
    </source>
</evidence>
<dbReference type="STRING" id="1307763.L21SP4_01148"/>
<keyword evidence="16" id="KW-0670">Pyruvate</keyword>
<keyword evidence="8" id="KW-0479">Metal-binding</keyword>
<evidence type="ECO:0000256" key="9">
    <source>
        <dbReference type="ARBA" id="ARBA00022741"/>
    </source>
</evidence>
<evidence type="ECO:0000256" key="1">
    <source>
        <dbReference type="ARBA" id="ARBA00001946"/>
    </source>
</evidence>
<keyword evidence="12" id="KW-0460">Magnesium</keyword>